<evidence type="ECO:0000313" key="2">
    <source>
        <dbReference type="Proteomes" id="UP000742786"/>
    </source>
</evidence>
<protein>
    <submittedName>
        <fullName evidence="1">Uncharacterized protein</fullName>
    </submittedName>
</protein>
<proteinExistence type="predicted"/>
<accession>A0A916N9I2</accession>
<reference evidence="1" key="1">
    <citation type="submission" date="2021-04" db="EMBL/GenBank/DDBJ databases">
        <authorList>
            <person name="Hornung B."/>
        </authorList>
    </citation>
    <scope>NUCLEOTIDE SEQUENCE</scope>
    <source>
        <strain evidence="1">G5G6</strain>
    </source>
</reference>
<evidence type="ECO:0000313" key="1">
    <source>
        <dbReference type="EMBL" id="CAG4883990.1"/>
    </source>
</evidence>
<keyword evidence="2" id="KW-1185">Reference proteome</keyword>
<sequence>MSWHRQLTNFMFLIRNLLQKKPDKQKQNLNKNYPKHSGSTRKLKVLISFLSHIQMRILQVWRCASGPRLETNEQ</sequence>
<dbReference type="AlphaFoldDB" id="A0A916N9I2"/>
<organism evidence="1 2">
    <name type="scientific">Georgfuchsia toluolica</name>
    <dbReference type="NCBI Taxonomy" id="424218"/>
    <lineage>
        <taxon>Bacteria</taxon>
        <taxon>Pseudomonadati</taxon>
        <taxon>Pseudomonadota</taxon>
        <taxon>Betaproteobacteria</taxon>
        <taxon>Nitrosomonadales</taxon>
        <taxon>Sterolibacteriaceae</taxon>
        <taxon>Georgfuchsia</taxon>
    </lineage>
</organism>
<dbReference type="EMBL" id="CAJQUM010000001">
    <property type="protein sequence ID" value="CAG4883990.1"/>
    <property type="molecule type" value="Genomic_DNA"/>
</dbReference>
<comment type="caution">
    <text evidence="1">The sequence shown here is derived from an EMBL/GenBank/DDBJ whole genome shotgun (WGS) entry which is preliminary data.</text>
</comment>
<name>A0A916N9I2_9PROT</name>
<gene>
    <name evidence="1" type="ORF">GTOL_11873</name>
</gene>
<dbReference type="Proteomes" id="UP000742786">
    <property type="component" value="Unassembled WGS sequence"/>
</dbReference>